<organism evidence="2 3">
    <name type="scientific">Kaistia defluvii</name>
    <dbReference type="NCBI Taxonomy" id="410841"/>
    <lineage>
        <taxon>Bacteria</taxon>
        <taxon>Pseudomonadati</taxon>
        <taxon>Pseudomonadota</taxon>
        <taxon>Alphaproteobacteria</taxon>
        <taxon>Hyphomicrobiales</taxon>
        <taxon>Kaistiaceae</taxon>
        <taxon>Kaistia</taxon>
    </lineage>
</organism>
<dbReference type="PANTHER" id="PTHR39175:SF1">
    <property type="entry name" value="FAMILY PROTEIN, PUTATIVE (AFU_ORTHOLOGUE AFUA_3G15060)-RELATED"/>
    <property type="match status" value="1"/>
</dbReference>
<dbReference type="Gene3D" id="3.10.180.10">
    <property type="entry name" value="2,3-Dihydroxybiphenyl 1,2-Dioxygenase, domain 1"/>
    <property type="match status" value="1"/>
</dbReference>
<dbReference type="PANTHER" id="PTHR39175">
    <property type="entry name" value="FAMILY PROTEIN, PUTATIVE (AFU_ORTHOLOGUE AFUA_3G15060)-RELATED"/>
    <property type="match status" value="1"/>
</dbReference>
<dbReference type="Pfam" id="PF00903">
    <property type="entry name" value="Glyoxalase"/>
    <property type="match status" value="1"/>
</dbReference>
<sequence length="125" mass="13770">MPILDIDHIQLAMPAGGENEARGFYSDLLGLPEVAKPANLASRGGAWFQAGSRQLHLGVESDFRPAKKAHPAFLVRDLDGLRQRIVANGQAPQDDEPLAGYRRFYLSDPFGNRLEFLEPENGAEQ</sequence>
<protein>
    <submittedName>
        <fullName evidence="2">Catechol 2,3-dioxygenase-like lactoylglutathione lyase family enzyme</fullName>
    </submittedName>
</protein>
<dbReference type="EMBL" id="JBEPSM010000002">
    <property type="protein sequence ID" value="MET4635049.1"/>
    <property type="molecule type" value="Genomic_DNA"/>
</dbReference>
<feature type="domain" description="VOC" evidence="1">
    <location>
        <begin position="5"/>
        <end position="119"/>
    </location>
</feature>
<dbReference type="RefSeq" id="WP_354552224.1">
    <property type="nucleotide sequence ID" value="NZ_JBEPSM010000002.1"/>
</dbReference>
<evidence type="ECO:0000313" key="3">
    <source>
        <dbReference type="Proteomes" id="UP001549321"/>
    </source>
</evidence>
<name>A0ABV2R198_9HYPH</name>
<proteinExistence type="predicted"/>
<dbReference type="InterPro" id="IPR029068">
    <property type="entry name" value="Glyas_Bleomycin-R_OHBP_Dase"/>
</dbReference>
<keyword evidence="3" id="KW-1185">Reference proteome</keyword>
<gene>
    <name evidence="2" type="ORF">ABIE08_002995</name>
</gene>
<dbReference type="PROSITE" id="PS51819">
    <property type="entry name" value="VOC"/>
    <property type="match status" value="1"/>
</dbReference>
<dbReference type="SUPFAM" id="SSF54593">
    <property type="entry name" value="Glyoxalase/Bleomycin resistance protein/Dihydroxybiphenyl dioxygenase"/>
    <property type="match status" value="1"/>
</dbReference>
<dbReference type="InterPro" id="IPR004360">
    <property type="entry name" value="Glyas_Fos-R_dOase_dom"/>
</dbReference>
<reference evidence="2 3" key="1">
    <citation type="submission" date="2024-06" db="EMBL/GenBank/DDBJ databases">
        <title>Sorghum-associated microbial communities from plants grown in Nebraska, USA.</title>
        <authorList>
            <person name="Schachtman D."/>
        </authorList>
    </citation>
    <scope>NUCLEOTIDE SEQUENCE [LARGE SCALE GENOMIC DNA]</scope>
    <source>
        <strain evidence="2 3">3207</strain>
    </source>
</reference>
<dbReference type="Proteomes" id="UP001549321">
    <property type="component" value="Unassembled WGS sequence"/>
</dbReference>
<dbReference type="InterPro" id="IPR037523">
    <property type="entry name" value="VOC_core"/>
</dbReference>
<comment type="caution">
    <text evidence="2">The sequence shown here is derived from an EMBL/GenBank/DDBJ whole genome shotgun (WGS) entry which is preliminary data.</text>
</comment>
<accession>A0ABV2R198</accession>
<evidence type="ECO:0000313" key="2">
    <source>
        <dbReference type="EMBL" id="MET4635049.1"/>
    </source>
</evidence>
<evidence type="ECO:0000259" key="1">
    <source>
        <dbReference type="PROSITE" id="PS51819"/>
    </source>
</evidence>